<comment type="caution">
    <text evidence="6">The sequence shown here is derived from an EMBL/GenBank/DDBJ whole genome shotgun (WGS) entry which is preliminary data.</text>
</comment>
<dbReference type="OrthoDB" id="1726941at2759"/>
<gene>
    <name evidence="6" type="ORF">CTI12_AA108870</name>
</gene>
<dbReference type="PANTHER" id="PTHR36326:SF4">
    <property type="entry name" value="PROTEIN POLLENLESS 3-LIKE 1"/>
    <property type="match status" value="1"/>
</dbReference>
<evidence type="ECO:0000256" key="4">
    <source>
        <dbReference type="ARBA" id="ARBA00023054"/>
    </source>
</evidence>
<keyword evidence="3" id="KW-0802">TPR repeat</keyword>
<dbReference type="AlphaFoldDB" id="A0A2U1PV56"/>
<dbReference type="Proteomes" id="UP000245207">
    <property type="component" value="Unassembled WGS sequence"/>
</dbReference>
<keyword evidence="5" id="KW-0539">Nucleus</keyword>
<organism evidence="6 7">
    <name type="scientific">Artemisia annua</name>
    <name type="common">Sweet wormwood</name>
    <dbReference type="NCBI Taxonomy" id="35608"/>
    <lineage>
        <taxon>Eukaryota</taxon>
        <taxon>Viridiplantae</taxon>
        <taxon>Streptophyta</taxon>
        <taxon>Embryophyta</taxon>
        <taxon>Tracheophyta</taxon>
        <taxon>Spermatophyta</taxon>
        <taxon>Magnoliopsida</taxon>
        <taxon>eudicotyledons</taxon>
        <taxon>Gunneridae</taxon>
        <taxon>Pentapetalae</taxon>
        <taxon>asterids</taxon>
        <taxon>campanulids</taxon>
        <taxon>Asterales</taxon>
        <taxon>Asteraceae</taxon>
        <taxon>Asteroideae</taxon>
        <taxon>Anthemideae</taxon>
        <taxon>Artemisiinae</taxon>
        <taxon>Artemisia</taxon>
    </lineage>
</organism>
<evidence type="ECO:0000313" key="7">
    <source>
        <dbReference type="Proteomes" id="UP000245207"/>
    </source>
</evidence>
<name>A0A2U1PV56_ARTAN</name>
<evidence type="ECO:0000256" key="2">
    <source>
        <dbReference type="ARBA" id="ARBA00022737"/>
    </source>
</evidence>
<keyword evidence="4" id="KW-0175">Coiled coil</keyword>
<keyword evidence="2" id="KW-0677">Repeat</keyword>
<comment type="subcellular location">
    <subcellularLocation>
        <location evidence="1">Nucleus</location>
    </subcellularLocation>
</comment>
<evidence type="ECO:0000256" key="1">
    <source>
        <dbReference type="ARBA" id="ARBA00004123"/>
    </source>
</evidence>
<protein>
    <submittedName>
        <fullName evidence="6">Tetratricopeptide-like helical</fullName>
    </submittedName>
</protein>
<accession>A0A2U1PV56</accession>
<keyword evidence="7" id="KW-1185">Reference proteome</keyword>
<dbReference type="STRING" id="35608.A0A2U1PV56"/>
<dbReference type="PANTHER" id="PTHR36326">
    <property type="entry name" value="PROTEIN POLLENLESS 3-LIKE 2"/>
    <property type="match status" value="1"/>
</dbReference>
<evidence type="ECO:0000256" key="5">
    <source>
        <dbReference type="ARBA" id="ARBA00023242"/>
    </source>
</evidence>
<dbReference type="InterPro" id="IPR044961">
    <property type="entry name" value="MS5/SDI1"/>
</dbReference>
<sequence>MRIYRNTSGVDIIGLFDTGADYNCVSAALVEKLRLEVTDIDTDGVELGEWKVCIDKQDKSYTKPKKFPHFCFSSLISDNNPSKAVSLFWAAINSGDRVDSALKDMAVVMKQLNRSEEAIEAIKSFRHLCEQEAQESLDNILLELYKRSGRVEELKNIEEGNGEDGNQTQPGTAARCTNQTAKRSLTFARSQNQIEDENYWRSLPVQ</sequence>
<reference evidence="6 7" key="1">
    <citation type="journal article" date="2018" name="Mol. Plant">
        <title>The genome of Artemisia annua provides insight into the evolution of Asteraceae family and artemisinin biosynthesis.</title>
        <authorList>
            <person name="Shen Q."/>
            <person name="Zhang L."/>
            <person name="Liao Z."/>
            <person name="Wang S."/>
            <person name="Yan T."/>
            <person name="Shi P."/>
            <person name="Liu M."/>
            <person name="Fu X."/>
            <person name="Pan Q."/>
            <person name="Wang Y."/>
            <person name="Lv Z."/>
            <person name="Lu X."/>
            <person name="Zhang F."/>
            <person name="Jiang W."/>
            <person name="Ma Y."/>
            <person name="Chen M."/>
            <person name="Hao X."/>
            <person name="Li L."/>
            <person name="Tang Y."/>
            <person name="Lv G."/>
            <person name="Zhou Y."/>
            <person name="Sun X."/>
            <person name="Brodelius P.E."/>
            <person name="Rose J.K.C."/>
            <person name="Tang K."/>
        </authorList>
    </citation>
    <scope>NUCLEOTIDE SEQUENCE [LARGE SCALE GENOMIC DNA]</scope>
    <source>
        <strain evidence="7">cv. Huhao1</strain>
        <tissue evidence="6">Leaf</tissue>
    </source>
</reference>
<dbReference type="GO" id="GO:0005634">
    <property type="term" value="C:nucleus"/>
    <property type="evidence" value="ECO:0007669"/>
    <property type="project" value="UniProtKB-SubCell"/>
</dbReference>
<proteinExistence type="predicted"/>
<evidence type="ECO:0000313" key="6">
    <source>
        <dbReference type="EMBL" id="PWA89626.1"/>
    </source>
</evidence>
<dbReference type="EMBL" id="PKPP01000703">
    <property type="protein sequence ID" value="PWA89626.1"/>
    <property type="molecule type" value="Genomic_DNA"/>
</dbReference>
<evidence type="ECO:0000256" key="3">
    <source>
        <dbReference type="ARBA" id="ARBA00022803"/>
    </source>
</evidence>